<evidence type="ECO:0000313" key="2">
    <source>
        <dbReference type="Proteomes" id="UP000662888"/>
    </source>
</evidence>
<gene>
    <name evidence="1" type="ORF">IV454_20250</name>
</gene>
<dbReference type="EMBL" id="CP065053">
    <property type="protein sequence ID" value="QPI47891.1"/>
    <property type="molecule type" value="Genomic_DNA"/>
</dbReference>
<dbReference type="RefSeq" id="WP_206087546.1">
    <property type="nucleotide sequence ID" value="NZ_CP065053.1"/>
</dbReference>
<accession>A0AA48W7N4</accession>
<protein>
    <recommendedName>
        <fullName evidence="3">Secreted protein</fullName>
    </recommendedName>
</protein>
<name>A0AA48W7N4_9BURK</name>
<dbReference type="Proteomes" id="UP000662888">
    <property type="component" value="Chromosome"/>
</dbReference>
<sequence length="76" mass="8283">MKELFGWLSAAGSGTLAVSYFCEVNDHSCKILLEHHHLLVAPRSSGPGAFTHGMSLKTHGTAVLHRLPECFLSFMT</sequence>
<proteinExistence type="predicted"/>
<evidence type="ECO:0000313" key="1">
    <source>
        <dbReference type="EMBL" id="QPI47891.1"/>
    </source>
</evidence>
<organism evidence="1 2">
    <name type="scientific">Massilia antarctica</name>
    <dbReference type="NCBI Taxonomy" id="2765360"/>
    <lineage>
        <taxon>Bacteria</taxon>
        <taxon>Pseudomonadati</taxon>
        <taxon>Pseudomonadota</taxon>
        <taxon>Betaproteobacteria</taxon>
        <taxon>Burkholderiales</taxon>
        <taxon>Oxalobacteraceae</taxon>
        <taxon>Telluria group</taxon>
        <taxon>Massilia</taxon>
    </lineage>
</organism>
<evidence type="ECO:0008006" key="3">
    <source>
        <dbReference type="Google" id="ProtNLM"/>
    </source>
</evidence>
<reference evidence="1 2" key="1">
    <citation type="submission" date="2020-11" db="EMBL/GenBank/DDBJ databases">
        <authorList>
            <person name="Sun Q."/>
        </authorList>
    </citation>
    <scope>NUCLEOTIDE SEQUENCE [LARGE SCALE GENOMIC DNA]</scope>
    <source>
        <strain evidence="1 2">P8398</strain>
    </source>
</reference>
<keyword evidence="2" id="KW-1185">Reference proteome</keyword>